<dbReference type="EMBL" id="BMQJ01000019">
    <property type="protein sequence ID" value="GGQ23643.1"/>
    <property type="molecule type" value="Genomic_DNA"/>
</dbReference>
<dbReference type="Pfam" id="PF02817">
    <property type="entry name" value="E3_binding"/>
    <property type="match status" value="2"/>
</dbReference>
<sequence length="288" mass="30155">MSAEMVRQVAANLNVDMAKVRGSGPDGEVRYVDVLRAPASAQLPQTLPAEPPPVSEAVRQVAAHLGVDLAGVRGSGAGGEILCRDVYRAKAAARQAQKPPAAAPKAAPPPTPTPAPAAAVRPLLHVDASRNPLVAAALAGPGGKQLAAYASTTPPTLFSTGDLPPFTASGMAPSALLSVPWFARHAVAAEKSPEKAAEMLEAFSGPDGDVAARVDNRVVNHEANYDYRLRVEQWQMAAAQAVGLAEWEREYSHHKQRAAAAAKPVNEMTEDELFDAVFSSTVRGLGKR</sequence>
<dbReference type="InterPro" id="IPR004167">
    <property type="entry name" value="PSBD"/>
</dbReference>
<feature type="domain" description="Peripheral subunit-binding (PSBD)" evidence="6">
    <location>
        <begin position="53"/>
        <end position="90"/>
    </location>
</feature>
<reference evidence="8" key="1">
    <citation type="journal article" date="2019" name="Int. J. Syst. Evol. Microbiol.">
        <title>The Global Catalogue of Microorganisms (GCM) 10K type strain sequencing project: providing services to taxonomists for standard genome sequencing and annotation.</title>
        <authorList>
            <consortium name="The Broad Institute Genomics Platform"/>
            <consortium name="The Broad Institute Genome Sequencing Center for Infectious Disease"/>
            <person name="Wu L."/>
            <person name="Ma J."/>
        </authorList>
    </citation>
    <scope>NUCLEOTIDE SEQUENCE [LARGE SCALE GENOMIC DNA]</scope>
    <source>
        <strain evidence="8">JCM 3115</strain>
    </source>
</reference>
<dbReference type="InterPro" id="IPR050743">
    <property type="entry name" value="2-oxoacid_DH_E2_comp"/>
</dbReference>
<evidence type="ECO:0000313" key="7">
    <source>
        <dbReference type="EMBL" id="GGQ23643.1"/>
    </source>
</evidence>
<dbReference type="SUPFAM" id="SSF47005">
    <property type="entry name" value="Peripheral subunit-binding domain of 2-oxo acid dehydrogenase complex"/>
    <property type="match status" value="2"/>
</dbReference>
<feature type="region of interest" description="Disordered" evidence="5">
    <location>
        <begin position="94"/>
        <end position="117"/>
    </location>
</feature>
<dbReference type="Gene3D" id="4.10.320.10">
    <property type="entry name" value="E3-binding domain"/>
    <property type="match status" value="2"/>
</dbReference>
<feature type="compositionally biased region" description="Pro residues" evidence="5">
    <location>
        <begin position="106"/>
        <end position="115"/>
    </location>
</feature>
<evidence type="ECO:0000256" key="5">
    <source>
        <dbReference type="SAM" id="MobiDB-lite"/>
    </source>
</evidence>
<dbReference type="InterPro" id="IPR036625">
    <property type="entry name" value="E3-bd_dom_sf"/>
</dbReference>
<dbReference type="PANTHER" id="PTHR43178:SF5">
    <property type="entry name" value="LIPOAMIDE ACYLTRANSFERASE COMPONENT OF BRANCHED-CHAIN ALPHA-KETO ACID DEHYDROGENASE COMPLEX, MITOCHONDRIAL"/>
    <property type="match status" value="1"/>
</dbReference>
<evidence type="ECO:0000256" key="3">
    <source>
        <dbReference type="ARBA" id="ARBA00022679"/>
    </source>
</evidence>
<keyword evidence="3" id="KW-0808">Transferase</keyword>
<evidence type="ECO:0000256" key="4">
    <source>
        <dbReference type="ARBA" id="ARBA00023315"/>
    </source>
</evidence>
<evidence type="ECO:0000256" key="2">
    <source>
        <dbReference type="ARBA" id="ARBA00007317"/>
    </source>
</evidence>
<feature type="compositionally biased region" description="Low complexity" evidence="5">
    <location>
        <begin position="94"/>
        <end position="105"/>
    </location>
</feature>
<comment type="caution">
    <text evidence="7">The sequence shown here is derived from an EMBL/GenBank/DDBJ whole genome shotgun (WGS) entry which is preliminary data.</text>
</comment>
<evidence type="ECO:0000256" key="1">
    <source>
        <dbReference type="ARBA" id="ARBA00001938"/>
    </source>
</evidence>
<gene>
    <name evidence="7" type="ORF">GCM10010140_62400</name>
</gene>
<organism evidence="7 8">
    <name type="scientific">Streptosporangium pseudovulgare</name>
    <dbReference type="NCBI Taxonomy" id="35765"/>
    <lineage>
        <taxon>Bacteria</taxon>
        <taxon>Bacillati</taxon>
        <taxon>Actinomycetota</taxon>
        <taxon>Actinomycetes</taxon>
        <taxon>Streptosporangiales</taxon>
        <taxon>Streptosporangiaceae</taxon>
        <taxon>Streptosporangium</taxon>
    </lineage>
</organism>
<keyword evidence="8" id="KW-1185">Reference proteome</keyword>
<protein>
    <recommendedName>
        <fullName evidence="6">Peripheral subunit-binding (PSBD) domain-containing protein</fullName>
    </recommendedName>
</protein>
<dbReference type="PANTHER" id="PTHR43178">
    <property type="entry name" value="DIHYDROLIPOAMIDE ACETYLTRANSFERASE COMPONENT OF PYRUVATE DEHYDROGENASE COMPLEX"/>
    <property type="match status" value="1"/>
</dbReference>
<evidence type="ECO:0000313" key="8">
    <source>
        <dbReference type="Proteomes" id="UP000611554"/>
    </source>
</evidence>
<name>A0ABQ2RCA7_9ACTN</name>
<comment type="cofactor">
    <cofactor evidence="1">
        <name>(R)-lipoate</name>
        <dbReference type="ChEBI" id="CHEBI:83088"/>
    </cofactor>
</comment>
<proteinExistence type="inferred from homology"/>
<dbReference type="Proteomes" id="UP000611554">
    <property type="component" value="Unassembled WGS sequence"/>
</dbReference>
<keyword evidence="4" id="KW-0012">Acyltransferase</keyword>
<comment type="similarity">
    <text evidence="2">Belongs to the 2-oxoacid dehydrogenase family.</text>
</comment>
<accession>A0ABQ2RCA7</accession>
<evidence type="ECO:0000259" key="6">
    <source>
        <dbReference type="PROSITE" id="PS51826"/>
    </source>
</evidence>
<dbReference type="PROSITE" id="PS51826">
    <property type="entry name" value="PSBD"/>
    <property type="match status" value="1"/>
</dbReference>